<proteinExistence type="predicted"/>
<dbReference type="OrthoDB" id="2657661at2759"/>
<keyword evidence="1" id="KW-0812">Transmembrane</keyword>
<sequence>MVALAPLLFLDPVTKVQELHTIFVDMIACKSRDAFTSKLKGQLQDSNLLATVLLNANVGFLAITTVDKGGRSFVQLASYMSLVTSLGSIVLGLVFVSRDRTSGENTASETVSNSCCITALFLKAVGSGNISIKISPQKTRTGEAGDNIQPPKSVADVGYDLLLCGVLSQLVDSW</sequence>
<protein>
    <submittedName>
        <fullName evidence="2">Uncharacterized protein</fullName>
    </submittedName>
</protein>
<accession>A0A1J8RIF0</accession>
<keyword evidence="1" id="KW-0472">Membrane</keyword>
<dbReference type="AlphaFoldDB" id="A0A1J8RIF0"/>
<keyword evidence="3" id="KW-1185">Reference proteome</keyword>
<reference evidence="2 3" key="1">
    <citation type="submission" date="2016-03" db="EMBL/GenBank/DDBJ databases">
        <title>Comparative genomics of the ectomycorrhizal sister species Rhizopogon vinicolor and Rhizopogon vesiculosus (Basidiomycota: Boletales) reveals a divergence of the mating type B locus.</title>
        <authorList>
            <person name="Mujic A.B."/>
            <person name="Kuo A."/>
            <person name="Tritt A."/>
            <person name="Lipzen A."/>
            <person name="Chen C."/>
            <person name="Johnson J."/>
            <person name="Sharma A."/>
            <person name="Barry K."/>
            <person name="Grigoriev I.V."/>
            <person name="Spatafora J.W."/>
        </authorList>
    </citation>
    <scope>NUCLEOTIDE SEQUENCE [LARGE SCALE GENOMIC DNA]</scope>
    <source>
        <strain evidence="2 3">AM-OR11-056</strain>
    </source>
</reference>
<dbReference type="Proteomes" id="UP000183567">
    <property type="component" value="Unassembled WGS sequence"/>
</dbReference>
<dbReference type="EMBL" id="LVVM01000083">
    <property type="protein sequence ID" value="OJA21586.1"/>
    <property type="molecule type" value="Genomic_DNA"/>
</dbReference>
<organism evidence="2 3">
    <name type="scientific">Rhizopogon vesiculosus</name>
    <dbReference type="NCBI Taxonomy" id="180088"/>
    <lineage>
        <taxon>Eukaryota</taxon>
        <taxon>Fungi</taxon>
        <taxon>Dikarya</taxon>
        <taxon>Basidiomycota</taxon>
        <taxon>Agaricomycotina</taxon>
        <taxon>Agaricomycetes</taxon>
        <taxon>Agaricomycetidae</taxon>
        <taxon>Boletales</taxon>
        <taxon>Suillineae</taxon>
        <taxon>Rhizopogonaceae</taxon>
        <taxon>Rhizopogon</taxon>
    </lineage>
</organism>
<evidence type="ECO:0000313" key="3">
    <source>
        <dbReference type="Proteomes" id="UP000183567"/>
    </source>
</evidence>
<evidence type="ECO:0000256" key="1">
    <source>
        <dbReference type="SAM" id="Phobius"/>
    </source>
</evidence>
<evidence type="ECO:0000313" key="2">
    <source>
        <dbReference type="EMBL" id="OJA21586.1"/>
    </source>
</evidence>
<feature type="transmembrane region" description="Helical" evidence="1">
    <location>
        <begin position="76"/>
        <end position="96"/>
    </location>
</feature>
<name>A0A1J8RIF0_9AGAM</name>
<keyword evidence="1" id="KW-1133">Transmembrane helix</keyword>
<comment type="caution">
    <text evidence="2">The sequence shown here is derived from an EMBL/GenBank/DDBJ whole genome shotgun (WGS) entry which is preliminary data.</text>
</comment>
<gene>
    <name evidence="2" type="ORF">AZE42_04111</name>
</gene>